<protein>
    <submittedName>
        <fullName evidence="1">Uncharacterized protein</fullName>
    </submittedName>
</protein>
<sequence>MRENDKPLNGLVLNGKFYEAVDLTEEEVDAITESGHGLCNESCDFQDYCMGFAKDRCRLVCDKIPFPHTECYTVFRFSQSVTDKINKK</sequence>
<name>A0AC61RHR8_9BACT</name>
<proteinExistence type="predicted"/>
<keyword evidence="2" id="KW-1185">Reference proteome</keyword>
<dbReference type="EMBL" id="SRYB01000003">
    <property type="protein sequence ID" value="TGY80233.1"/>
    <property type="molecule type" value="Genomic_DNA"/>
</dbReference>
<accession>A0AC61RHR8</accession>
<evidence type="ECO:0000313" key="1">
    <source>
        <dbReference type="EMBL" id="TGY80233.1"/>
    </source>
</evidence>
<organism evidence="1 2">
    <name type="scientific">Lepagella muris</name>
    <dbReference type="NCBI Taxonomy" id="3032870"/>
    <lineage>
        <taxon>Bacteria</taxon>
        <taxon>Pseudomonadati</taxon>
        <taxon>Bacteroidota</taxon>
        <taxon>Bacteroidia</taxon>
        <taxon>Bacteroidales</taxon>
        <taxon>Muribaculaceae</taxon>
        <taxon>Lepagella</taxon>
    </lineage>
</organism>
<gene>
    <name evidence="1" type="ORF">E5331_03060</name>
</gene>
<reference evidence="1" key="1">
    <citation type="submission" date="2019-04" db="EMBL/GenBank/DDBJ databases">
        <title>Microbes associate with the intestines of laboratory mice.</title>
        <authorList>
            <person name="Navarre W."/>
            <person name="Wong E."/>
            <person name="Huang K."/>
            <person name="Tropini C."/>
            <person name="Ng K."/>
            <person name="Yu B."/>
        </authorList>
    </citation>
    <scope>NUCLEOTIDE SEQUENCE</scope>
    <source>
        <strain evidence="1">NM04_E33</strain>
    </source>
</reference>
<dbReference type="Proteomes" id="UP000306319">
    <property type="component" value="Unassembled WGS sequence"/>
</dbReference>
<evidence type="ECO:0000313" key="2">
    <source>
        <dbReference type="Proteomes" id="UP000306319"/>
    </source>
</evidence>
<comment type="caution">
    <text evidence="1">The sequence shown here is derived from an EMBL/GenBank/DDBJ whole genome shotgun (WGS) entry which is preliminary data.</text>
</comment>